<protein>
    <submittedName>
        <fullName evidence="3">Uncharacterized protein</fullName>
    </submittedName>
</protein>
<reference evidence="3" key="2">
    <citation type="submission" date="2021-04" db="EMBL/GenBank/DDBJ databases">
        <authorList>
            <person name="Gilroy R."/>
        </authorList>
    </citation>
    <scope>NUCLEOTIDE SEQUENCE</scope>
    <source>
        <strain evidence="3">CHK196-3914</strain>
    </source>
</reference>
<feature type="transmembrane region" description="Helical" evidence="2">
    <location>
        <begin position="21"/>
        <end position="38"/>
    </location>
</feature>
<keyword evidence="2" id="KW-1133">Transmembrane helix</keyword>
<evidence type="ECO:0000256" key="1">
    <source>
        <dbReference type="SAM" id="MobiDB-lite"/>
    </source>
</evidence>
<comment type="caution">
    <text evidence="3">The sequence shown here is derived from an EMBL/GenBank/DDBJ whole genome shotgun (WGS) entry which is preliminary data.</text>
</comment>
<dbReference type="EMBL" id="DXAY01000145">
    <property type="protein sequence ID" value="HIZ74807.1"/>
    <property type="molecule type" value="Genomic_DNA"/>
</dbReference>
<accession>A0A9D2G9D0</accession>
<sequence length="374" mass="39305">MEWCEELREEWKPEEQLRRGVRTAAVFLVFCLLVLTVFDPDSAGSLSGTGVAGSLRKLEGVKEEKYPAVRENEEIPEPPAGMAKYSPDAVEGKIRNPQISTPEEATYAAGNGAVGDAVSIVPSPVAGILPAEEEGDVVSSENMMISGTDPSGESMTEEMTPEKEDETASFHPAVPEMPSEDIAASEENDMPDAAQDDDVIAGGTTEARPEETPDGVPGGMITDSGFLIDGAGMICGVADLSAVVSDGCLELPSEGCRGISRGALAEIGSEVIEIYIPANISVIENGAFLGLDRVEWYEAETGNAAYFTEDGVLFSADRTCIEAFPSGRTGGYPVPGTVVRIAEDAFTGAQLDKLDTRGCTLLDTGNLPGSITVL</sequence>
<reference evidence="3" key="1">
    <citation type="journal article" date="2021" name="PeerJ">
        <title>Extensive microbial diversity within the chicken gut microbiome revealed by metagenomics and culture.</title>
        <authorList>
            <person name="Gilroy R."/>
            <person name="Ravi A."/>
            <person name="Getino M."/>
            <person name="Pursley I."/>
            <person name="Horton D.L."/>
            <person name="Alikhan N.F."/>
            <person name="Baker D."/>
            <person name="Gharbi K."/>
            <person name="Hall N."/>
            <person name="Watson M."/>
            <person name="Adriaenssens E.M."/>
            <person name="Foster-Nyarko E."/>
            <person name="Jarju S."/>
            <person name="Secka A."/>
            <person name="Antonio M."/>
            <person name="Oren A."/>
            <person name="Chaudhuri R.R."/>
            <person name="La Ragione R."/>
            <person name="Hildebrand F."/>
            <person name="Pallen M.J."/>
        </authorList>
    </citation>
    <scope>NUCLEOTIDE SEQUENCE</scope>
    <source>
        <strain evidence="3">CHK196-3914</strain>
    </source>
</reference>
<keyword evidence="2" id="KW-0472">Membrane</keyword>
<feature type="region of interest" description="Disordered" evidence="1">
    <location>
        <begin position="147"/>
        <end position="173"/>
    </location>
</feature>
<gene>
    <name evidence="3" type="ORF">H9723_06150</name>
</gene>
<evidence type="ECO:0000313" key="4">
    <source>
        <dbReference type="Proteomes" id="UP000824116"/>
    </source>
</evidence>
<dbReference type="InterPro" id="IPR032675">
    <property type="entry name" value="LRR_dom_sf"/>
</dbReference>
<organism evidence="3 4">
    <name type="scientific">Candidatus Mediterraneibacter stercoravium</name>
    <dbReference type="NCBI Taxonomy" id="2838685"/>
    <lineage>
        <taxon>Bacteria</taxon>
        <taxon>Bacillati</taxon>
        <taxon>Bacillota</taxon>
        <taxon>Clostridia</taxon>
        <taxon>Lachnospirales</taxon>
        <taxon>Lachnospiraceae</taxon>
        <taxon>Mediterraneibacter</taxon>
    </lineage>
</organism>
<proteinExistence type="predicted"/>
<keyword evidence="2" id="KW-0812">Transmembrane</keyword>
<evidence type="ECO:0000313" key="3">
    <source>
        <dbReference type="EMBL" id="HIZ74807.1"/>
    </source>
</evidence>
<dbReference type="Gene3D" id="3.80.10.10">
    <property type="entry name" value="Ribonuclease Inhibitor"/>
    <property type="match status" value="1"/>
</dbReference>
<name>A0A9D2G9D0_9FIRM</name>
<evidence type="ECO:0000256" key="2">
    <source>
        <dbReference type="SAM" id="Phobius"/>
    </source>
</evidence>
<dbReference type="AlphaFoldDB" id="A0A9D2G9D0"/>
<dbReference type="Proteomes" id="UP000824116">
    <property type="component" value="Unassembled WGS sequence"/>
</dbReference>